<reference evidence="2" key="1">
    <citation type="journal article" date="2017" name="Gigascience">
        <title>The genome draft of coconut (Cocos nucifera).</title>
        <authorList>
            <person name="Xiao Y."/>
            <person name="Xu P."/>
            <person name="Fan H."/>
            <person name="Baudouin L."/>
            <person name="Xia W."/>
            <person name="Bocs S."/>
            <person name="Xu J."/>
            <person name="Li Q."/>
            <person name="Guo A."/>
            <person name="Zhou L."/>
            <person name="Li J."/>
            <person name="Wu Y."/>
            <person name="Ma Z."/>
            <person name="Armero A."/>
            <person name="Issali A.E."/>
            <person name="Liu N."/>
            <person name="Peng M."/>
            <person name="Yang Y."/>
        </authorList>
    </citation>
    <scope>NUCLEOTIDE SEQUENCE</scope>
    <source>
        <tissue evidence="2">Spear leaf of Hainan Tall coconut</tissue>
    </source>
</reference>
<feature type="domain" description="PABC" evidence="1">
    <location>
        <begin position="79"/>
        <end position="156"/>
    </location>
</feature>
<sequence>MMYCSSLTFAFSCFLVLPVVCILKFEVHSLLTGLTGTLEALDPLIVPQVLMGSVMPVPLDLRSIPVSPMDAVKSPTPFQTTTVASALALATPENQRVMLGERLYPLVEHIEWNQAGKIIGMLLEMDQTVVLHLIESPEALKLKLAEALDVLDTAHATGLDAADRLGWLTLK</sequence>
<gene>
    <name evidence="2" type="ORF">COCNU_06G000030</name>
</gene>
<evidence type="ECO:0000313" key="3">
    <source>
        <dbReference type="Proteomes" id="UP000797356"/>
    </source>
</evidence>
<dbReference type="GO" id="GO:0003723">
    <property type="term" value="F:RNA binding"/>
    <property type="evidence" value="ECO:0007669"/>
    <property type="project" value="InterPro"/>
</dbReference>
<evidence type="ECO:0000259" key="1">
    <source>
        <dbReference type="PROSITE" id="PS51309"/>
    </source>
</evidence>
<dbReference type="SMART" id="SM00517">
    <property type="entry name" value="PolyA"/>
    <property type="match status" value="1"/>
</dbReference>
<dbReference type="InterPro" id="IPR036053">
    <property type="entry name" value="PABP-dom"/>
</dbReference>
<dbReference type="Pfam" id="PF00658">
    <property type="entry name" value="MLLE"/>
    <property type="match status" value="1"/>
</dbReference>
<keyword evidence="3" id="KW-1185">Reference proteome</keyword>
<reference evidence="2" key="2">
    <citation type="submission" date="2019-07" db="EMBL/GenBank/DDBJ databases">
        <authorList>
            <person name="Yang Y."/>
            <person name="Bocs S."/>
            <person name="Baudouin L."/>
        </authorList>
    </citation>
    <scope>NUCLEOTIDE SEQUENCE</scope>
    <source>
        <tissue evidence="2">Spear leaf of Hainan Tall coconut</tissue>
    </source>
</reference>
<evidence type="ECO:0000313" key="2">
    <source>
        <dbReference type="EMBL" id="KAG1346174.1"/>
    </source>
</evidence>
<name>A0A8K0I9H3_COCNU</name>
<protein>
    <recommendedName>
        <fullName evidence="1">PABC domain-containing protein</fullName>
    </recommendedName>
</protein>
<dbReference type="SUPFAM" id="SSF63570">
    <property type="entry name" value="PABC (PABP) domain"/>
    <property type="match status" value="1"/>
</dbReference>
<accession>A0A8K0I9H3</accession>
<dbReference type="OrthoDB" id="779000at2759"/>
<dbReference type="InterPro" id="IPR002004">
    <property type="entry name" value="PABP_HYD_C"/>
</dbReference>
<dbReference type="Gene3D" id="1.10.1900.10">
    <property type="entry name" value="c-terminal domain of poly(a) binding protein"/>
    <property type="match status" value="1"/>
</dbReference>
<comment type="caution">
    <text evidence="2">The sequence shown here is derived from an EMBL/GenBank/DDBJ whole genome shotgun (WGS) entry which is preliminary data.</text>
</comment>
<dbReference type="PROSITE" id="PS51309">
    <property type="entry name" value="PABC"/>
    <property type="match status" value="1"/>
</dbReference>
<proteinExistence type="predicted"/>
<organism evidence="2 3">
    <name type="scientific">Cocos nucifera</name>
    <name type="common">Coconut palm</name>
    <dbReference type="NCBI Taxonomy" id="13894"/>
    <lineage>
        <taxon>Eukaryota</taxon>
        <taxon>Viridiplantae</taxon>
        <taxon>Streptophyta</taxon>
        <taxon>Embryophyta</taxon>
        <taxon>Tracheophyta</taxon>
        <taxon>Spermatophyta</taxon>
        <taxon>Magnoliopsida</taxon>
        <taxon>Liliopsida</taxon>
        <taxon>Arecaceae</taxon>
        <taxon>Arecoideae</taxon>
        <taxon>Cocoseae</taxon>
        <taxon>Attaleinae</taxon>
        <taxon>Cocos</taxon>
    </lineage>
</organism>
<dbReference type="Proteomes" id="UP000797356">
    <property type="component" value="Chromosome 6"/>
</dbReference>
<dbReference type="EMBL" id="CM017877">
    <property type="protein sequence ID" value="KAG1346174.1"/>
    <property type="molecule type" value="Genomic_DNA"/>
</dbReference>
<dbReference type="AlphaFoldDB" id="A0A8K0I9H3"/>